<reference evidence="1" key="1">
    <citation type="submission" date="2022-08" db="EMBL/GenBank/DDBJ databases">
        <authorList>
            <consortium name="DOE Joint Genome Institute"/>
            <person name="Min B."/>
            <person name="Riley R."/>
            <person name="Sierra-Patev S."/>
            <person name="Naranjo-Ortiz M."/>
            <person name="Looney B."/>
            <person name="Konkel Z."/>
            <person name="Slot J.C."/>
            <person name="Sakamoto Y."/>
            <person name="Steenwyk J.L."/>
            <person name="Rokas A."/>
            <person name="Carro J."/>
            <person name="Camarero S."/>
            <person name="Ferreira P."/>
            <person name="Molpeceres G."/>
            <person name="Ruiz-Duenas F.J."/>
            <person name="Serrano A."/>
            <person name="Henrissat B."/>
            <person name="Drula E."/>
            <person name="Hughes K.W."/>
            <person name="Mata J.L."/>
            <person name="Ishikawa N.K."/>
            <person name="Vargas-Isla R."/>
            <person name="Ushijima S."/>
            <person name="Smith C.A."/>
            <person name="Ahrendt S."/>
            <person name="Andreopoulos W."/>
            <person name="He G."/>
            <person name="Labutti K."/>
            <person name="Lipzen A."/>
            <person name="Ng V."/>
            <person name="Sandor L."/>
            <person name="Barry K."/>
            <person name="Martinez A.T."/>
            <person name="Xiao Y."/>
            <person name="Gibbons J.G."/>
            <person name="Terashima K."/>
            <person name="Hibbett D.S."/>
            <person name="Grigoriev I.V."/>
        </authorList>
    </citation>
    <scope>NUCLEOTIDE SEQUENCE</scope>
    <source>
        <strain evidence="1">Sp2 HRB7682 ss15</strain>
    </source>
</reference>
<dbReference type="Proteomes" id="UP001150238">
    <property type="component" value="Unassembled WGS sequence"/>
</dbReference>
<gene>
    <name evidence="1" type="ORF">C8J55DRAFT_402109</name>
</gene>
<dbReference type="InterPro" id="IPR009057">
    <property type="entry name" value="Homeodomain-like_sf"/>
</dbReference>
<evidence type="ECO:0008006" key="3">
    <source>
        <dbReference type="Google" id="ProtNLM"/>
    </source>
</evidence>
<comment type="caution">
    <text evidence="1">The sequence shown here is derived from an EMBL/GenBank/DDBJ whole genome shotgun (WGS) entry which is preliminary data.</text>
</comment>
<evidence type="ECO:0000313" key="2">
    <source>
        <dbReference type="Proteomes" id="UP001150238"/>
    </source>
</evidence>
<dbReference type="SUPFAM" id="SSF46689">
    <property type="entry name" value="Homeodomain-like"/>
    <property type="match status" value="1"/>
</dbReference>
<proteinExistence type="predicted"/>
<accession>A0A9W8ZRS2</accession>
<name>A0A9W8ZRS2_9AGAR</name>
<organism evidence="1 2">
    <name type="scientific">Lentinula lateritia</name>
    <dbReference type="NCBI Taxonomy" id="40482"/>
    <lineage>
        <taxon>Eukaryota</taxon>
        <taxon>Fungi</taxon>
        <taxon>Dikarya</taxon>
        <taxon>Basidiomycota</taxon>
        <taxon>Agaricomycotina</taxon>
        <taxon>Agaricomycetes</taxon>
        <taxon>Agaricomycetidae</taxon>
        <taxon>Agaricales</taxon>
        <taxon>Marasmiineae</taxon>
        <taxon>Omphalotaceae</taxon>
        <taxon>Lentinula</taxon>
    </lineage>
</organism>
<reference evidence="1" key="2">
    <citation type="journal article" date="2023" name="Proc. Natl. Acad. Sci. U.S.A.">
        <title>A global phylogenomic analysis of the shiitake genus Lentinula.</title>
        <authorList>
            <person name="Sierra-Patev S."/>
            <person name="Min B."/>
            <person name="Naranjo-Ortiz M."/>
            <person name="Looney B."/>
            <person name="Konkel Z."/>
            <person name="Slot J.C."/>
            <person name="Sakamoto Y."/>
            <person name="Steenwyk J.L."/>
            <person name="Rokas A."/>
            <person name="Carro J."/>
            <person name="Camarero S."/>
            <person name="Ferreira P."/>
            <person name="Molpeceres G."/>
            <person name="Ruiz-Duenas F.J."/>
            <person name="Serrano A."/>
            <person name="Henrissat B."/>
            <person name="Drula E."/>
            <person name="Hughes K.W."/>
            <person name="Mata J.L."/>
            <person name="Ishikawa N.K."/>
            <person name="Vargas-Isla R."/>
            <person name="Ushijima S."/>
            <person name="Smith C.A."/>
            <person name="Donoghue J."/>
            <person name="Ahrendt S."/>
            <person name="Andreopoulos W."/>
            <person name="He G."/>
            <person name="LaButti K."/>
            <person name="Lipzen A."/>
            <person name="Ng V."/>
            <person name="Riley R."/>
            <person name="Sandor L."/>
            <person name="Barry K."/>
            <person name="Martinez A.T."/>
            <person name="Xiao Y."/>
            <person name="Gibbons J.G."/>
            <person name="Terashima K."/>
            <person name="Grigoriev I.V."/>
            <person name="Hibbett D."/>
        </authorList>
    </citation>
    <scope>NUCLEOTIDE SEQUENCE</scope>
    <source>
        <strain evidence="1">Sp2 HRB7682 ss15</strain>
    </source>
</reference>
<evidence type="ECO:0000313" key="1">
    <source>
        <dbReference type="EMBL" id="KAJ4465145.1"/>
    </source>
</evidence>
<dbReference type="AlphaFoldDB" id="A0A9W8ZRS2"/>
<protein>
    <recommendedName>
        <fullName evidence="3">Homeodomain-like protein</fullName>
    </recommendedName>
</protein>
<dbReference type="EMBL" id="JANVFS010000053">
    <property type="protein sequence ID" value="KAJ4465145.1"/>
    <property type="molecule type" value="Genomic_DNA"/>
</dbReference>
<sequence>MVARKHIGDELKLAAIQLYERKLLPLDDILDCVNFSARTFYRTLHLYRTTGHVSKPNSHLAGRLRKMNMDDVQYLLELVHHHPDWFLDELVDLMDNNCFISVYYTTIHRELERHGLSTKKLRIIAAERNQAL</sequence>
<feature type="non-terminal residue" evidence="1">
    <location>
        <position position="132"/>
    </location>
</feature>